<dbReference type="AlphaFoldDB" id="A0A165P578"/>
<dbReference type="OrthoDB" id="94039at2759"/>
<proteinExistence type="predicted"/>
<dbReference type="InterPro" id="IPR029058">
    <property type="entry name" value="AB_hydrolase_fold"/>
</dbReference>
<dbReference type="EMBL" id="KV429073">
    <property type="protein sequence ID" value="KZT67779.1"/>
    <property type="molecule type" value="Genomic_DNA"/>
</dbReference>
<reference evidence="1 2" key="1">
    <citation type="journal article" date="2016" name="Mol. Biol. Evol.">
        <title>Comparative Genomics of Early-Diverging Mushroom-Forming Fungi Provides Insights into the Origins of Lignocellulose Decay Capabilities.</title>
        <authorList>
            <person name="Nagy L.G."/>
            <person name="Riley R."/>
            <person name="Tritt A."/>
            <person name="Adam C."/>
            <person name="Daum C."/>
            <person name="Floudas D."/>
            <person name="Sun H."/>
            <person name="Yadav J.S."/>
            <person name="Pangilinan J."/>
            <person name="Larsson K.H."/>
            <person name="Matsuura K."/>
            <person name="Barry K."/>
            <person name="Labutti K."/>
            <person name="Kuo R."/>
            <person name="Ohm R.A."/>
            <person name="Bhattacharya S.S."/>
            <person name="Shirouzu T."/>
            <person name="Yoshinaga Y."/>
            <person name="Martin F.M."/>
            <person name="Grigoriev I.V."/>
            <person name="Hibbett D.S."/>
        </authorList>
    </citation>
    <scope>NUCLEOTIDE SEQUENCE [LARGE SCALE GENOMIC DNA]</scope>
    <source>
        <strain evidence="1 2">L-15889</strain>
    </source>
</reference>
<evidence type="ECO:0008006" key="3">
    <source>
        <dbReference type="Google" id="ProtNLM"/>
    </source>
</evidence>
<dbReference type="STRING" id="1314783.A0A165P578"/>
<keyword evidence="2" id="KW-1185">Reference proteome</keyword>
<sequence length="98" mass="11298">MPGVQEAMTYTDMLTMYETWDLMDTLDERVEIRWILAGKVGKGEQWFRETTSWRRPVNCSNVVFTQASHLIVMEAPEELGKDISAFVDCKYGSVSTRL</sequence>
<protein>
    <recommendedName>
        <fullName evidence="3">AB hydrolase-1 domain-containing protein</fullName>
    </recommendedName>
</protein>
<dbReference type="Proteomes" id="UP000076727">
    <property type="component" value="Unassembled WGS sequence"/>
</dbReference>
<accession>A0A165P578</accession>
<organism evidence="1 2">
    <name type="scientific">Daedalea quercina L-15889</name>
    <dbReference type="NCBI Taxonomy" id="1314783"/>
    <lineage>
        <taxon>Eukaryota</taxon>
        <taxon>Fungi</taxon>
        <taxon>Dikarya</taxon>
        <taxon>Basidiomycota</taxon>
        <taxon>Agaricomycotina</taxon>
        <taxon>Agaricomycetes</taxon>
        <taxon>Polyporales</taxon>
        <taxon>Fomitopsis</taxon>
    </lineage>
</organism>
<name>A0A165P578_9APHY</name>
<dbReference type="Gene3D" id="3.40.50.1820">
    <property type="entry name" value="alpha/beta hydrolase"/>
    <property type="match status" value="1"/>
</dbReference>
<gene>
    <name evidence="1" type="ORF">DAEQUDRAFT_728778</name>
</gene>
<evidence type="ECO:0000313" key="1">
    <source>
        <dbReference type="EMBL" id="KZT67779.1"/>
    </source>
</evidence>
<evidence type="ECO:0000313" key="2">
    <source>
        <dbReference type="Proteomes" id="UP000076727"/>
    </source>
</evidence>